<name>D4F2E9_EDWTA</name>
<dbReference type="HOGENOM" id="CLU_3288738_0_0_6"/>
<dbReference type="Proteomes" id="UP000003692">
    <property type="component" value="Unassembled WGS sequence"/>
</dbReference>
<protein>
    <submittedName>
        <fullName evidence="1">Uncharacterized protein</fullName>
    </submittedName>
</protein>
<evidence type="ECO:0000313" key="2">
    <source>
        <dbReference type="Proteomes" id="UP000003692"/>
    </source>
</evidence>
<gene>
    <name evidence="1" type="ORF">EDWATA_00898</name>
</gene>
<dbReference type="AlphaFoldDB" id="D4F2E9"/>
<sequence length="40" mass="4299">MLHMFSLSVMVNCDPRWPASLPVAHCTLLSPCAQPLSSTG</sequence>
<reference evidence="1 2" key="1">
    <citation type="submission" date="2010-02" db="EMBL/GenBank/DDBJ databases">
        <authorList>
            <person name="Weinstock G."/>
            <person name="Sodergren E."/>
            <person name="Clifton S."/>
            <person name="Fulton L."/>
            <person name="Fulton B."/>
            <person name="Courtney L."/>
            <person name="Fronick C."/>
            <person name="Harrison M."/>
            <person name="Strong C."/>
            <person name="Farmer C."/>
            <person name="Delahaunty K."/>
            <person name="Markovic C."/>
            <person name="Hall O."/>
            <person name="Minx P."/>
            <person name="Tomlinson C."/>
            <person name="Mitreva M."/>
            <person name="Nelson J."/>
            <person name="Hou S."/>
            <person name="Wollam A."/>
            <person name="Pepin K.H."/>
            <person name="Johnson M."/>
            <person name="Bhonagiri V."/>
            <person name="Zhang X."/>
            <person name="Suruliraj S."/>
            <person name="Warren W."/>
            <person name="Chinwalla A."/>
            <person name="Mardis E.R."/>
            <person name="Wilson R.K."/>
        </authorList>
    </citation>
    <scope>NUCLEOTIDE SEQUENCE [LARGE SCALE GENOMIC DNA]</scope>
    <source>
        <strain evidence="1 2">ATCC 23685</strain>
    </source>
</reference>
<accession>D4F2E9</accession>
<dbReference type="EMBL" id="ADGK01000036">
    <property type="protein sequence ID" value="EFE24047.1"/>
    <property type="molecule type" value="Genomic_DNA"/>
</dbReference>
<comment type="caution">
    <text evidence="1">The sequence shown here is derived from an EMBL/GenBank/DDBJ whole genome shotgun (WGS) entry which is preliminary data.</text>
</comment>
<evidence type="ECO:0000313" key="1">
    <source>
        <dbReference type="EMBL" id="EFE24047.1"/>
    </source>
</evidence>
<proteinExistence type="predicted"/>
<organism evidence="1 2">
    <name type="scientific">Edwardsiella tarda ATCC 23685</name>
    <dbReference type="NCBI Taxonomy" id="500638"/>
    <lineage>
        <taxon>Bacteria</taxon>
        <taxon>Pseudomonadati</taxon>
        <taxon>Pseudomonadota</taxon>
        <taxon>Gammaproteobacteria</taxon>
        <taxon>Enterobacterales</taxon>
        <taxon>Hafniaceae</taxon>
        <taxon>Edwardsiella</taxon>
    </lineage>
</organism>